<name>A0A7U2ET15_PHANO</name>
<comment type="subcellular location">
    <subcellularLocation>
        <location evidence="1">Membrane</location>
        <topology evidence="1">Multi-pass membrane protein</topology>
    </subcellularLocation>
</comment>
<evidence type="ECO:0000313" key="8">
    <source>
        <dbReference type="EMBL" id="QRC92454.1"/>
    </source>
</evidence>
<evidence type="ECO:0000313" key="9">
    <source>
        <dbReference type="Proteomes" id="UP000663193"/>
    </source>
</evidence>
<keyword evidence="5 7" id="KW-1133">Transmembrane helix</keyword>
<evidence type="ECO:0000256" key="4">
    <source>
        <dbReference type="ARBA" id="ARBA00022692"/>
    </source>
</evidence>
<reference evidence="9" key="1">
    <citation type="journal article" date="2021" name="BMC Genomics">
        <title>Chromosome-level genome assembly and manually-curated proteome of model necrotroph Parastagonospora nodorum Sn15 reveals a genome-wide trove of candidate effector homologs, and redundancy of virulence-related functions within an accessory chromosome.</title>
        <authorList>
            <person name="Bertazzoni S."/>
            <person name="Jones D.A.B."/>
            <person name="Phan H.T."/>
            <person name="Tan K.-C."/>
            <person name="Hane J.K."/>
        </authorList>
    </citation>
    <scope>NUCLEOTIDE SEQUENCE [LARGE SCALE GENOMIC DNA]</scope>
    <source>
        <strain evidence="9">SN15 / ATCC MYA-4574 / FGSC 10173)</strain>
    </source>
</reference>
<proteinExistence type="inferred from homology"/>
<evidence type="ECO:0000256" key="2">
    <source>
        <dbReference type="ARBA" id="ARBA00007520"/>
    </source>
</evidence>
<dbReference type="OrthoDB" id="10021397at2759"/>
<keyword evidence="3" id="KW-0813">Transport</keyword>
<feature type="transmembrane region" description="Helical" evidence="7">
    <location>
        <begin position="46"/>
        <end position="66"/>
    </location>
</feature>
<gene>
    <name evidence="8" type="ORF">JI435_428270</name>
</gene>
<dbReference type="AlphaFoldDB" id="A0A7U2ET15"/>
<dbReference type="PANTHER" id="PTHR23501">
    <property type="entry name" value="MAJOR FACILITATOR SUPERFAMILY"/>
    <property type="match status" value="1"/>
</dbReference>
<dbReference type="GO" id="GO:0016020">
    <property type="term" value="C:membrane"/>
    <property type="evidence" value="ECO:0007669"/>
    <property type="project" value="UniProtKB-SubCell"/>
</dbReference>
<comment type="similarity">
    <text evidence="2">Belongs to the major facilitator superfamily. TCR/Tet family.</text>
</comment>
<accession>A0A7U2ET15</accession>
<feature type="transmembrane region" description="Helical" evidence="7">
    <location>
        <begin position="20"/>
        <end position="39"/>
    </location>
</feature>
<sequence>MGALTTLVLTINWGGVTYSWGSGLIIGIFVASDVLFIMLGIQQMTVLILFATTAASGAAAFVPIYFVHLFFQFTRNDNALDAGLRLLPLIVVMVVVVLANGVLMKIQCGLR</sequence>
<keyword evidence="4 7" id="KW-0812">Transmembrane</keyword>
<evidence type="ECO:0000256" key="3">
    <source>
        <dbReference type="ARBA" id="ARBA00022448"/>
    </source>
</evidence>
<dbReference type="PANTHER" id="PTHR23501:SF12">
    <property type="entry name" value="MAJOR FACILITATOR SUPERFAMILY (MFS) PROFILE DOMAIN-CONTAINING PROTEIN-RELATED"/>
    <property type="match status" value="1"/>
</dbReference>
<dbReference type="VEuPathDB" id="FungiDB:JI435_428270"/>
<keyword evidence="6 7" id="KW-0472">Membrane</keyword>
<evidence type="ECO:0000256" key="5">
    <source>
        <dbReference type="ARBA" id="ARBA00022989"/>
    </source>
</evidence>
<dbReference type="Proteomes" id="UP000663193">
    <property type="component" value="Chromosome 2"/>
</dbReference>
<dbReference type="EMBL" id="CP069024">
    <property type="protein sequence ID" value="QRC92454.1"/>
    <property type="molecule type" value="Genomic_DNA"/>
</dbReference>
<feature type="transmembrane region" description="Helical" evidence="7">
    <location>
        <begin position="86"/>
        <end position="103"/>
    </location>
</feature>
<evidence type="ECO:0000256" key="6">
    <source>
        <dbReference type="ARBA" id="ARBA00023136"/>
    </source>
</evidence>
<evidence type="ECO:0000256" key="1">
    <source>
        <dbReference type="ARBA" id="ARBA00004141"/>
    </source>
</evidence>
<evidence type="ECO:0000256" key="7">
    <source>
        <dbReference type="SAM" id="Phobius"/>
    </source>
</evidence>
<keyword evidence="9" id="KW-1185">Reference proteome</keyword>
<protein>
    <submittedName>
        <fullName evidence="8">Uncharacterized protein</fullName>
    </submittedName>
</protein>
<organism evidence="8 9">
    <name type="scientific">Phaeosphaeria nodorum (strain SN15 / ATCC MYA-4574 / FGSC 10173)</name>
    <name type="common">Glume blotch fungus</name>
    <name type="synonym">Parastagonospora nodorum</name>
    <dbReference type="NCBI Taxonomy" id="321614"/>
    <lineage>
        <taxon>Eukaryota</taxon>
        <taxon>Fungi</taxon>
        <taxon>Dikarya</taxon>
        <taxon>Ascomycota</taxon>
        <taxon>Pezizomycotina</taxon>
        <taxon>Dothideomycetes</taxon>
        <taxon>Pleosporomycetidae</taxon>
        <taxon>Pleosporales</taxon>
        <taxon>Pleosporineae</taxon>
        <taxon>Phaeosphaeriaceae</taxon>
        <taxon>Parastagonospora</taxon>
    </lineage>
</organism>